<dbReference type="AlphaFoldDB" id="A0A544UCN5"/>
<evidence type="ECO:0000313" key="1">
    <source>
        <dbReference type="EMBL" id="TQR30096.1"/>
    </source>
</evidence>
<dbReference type="Proteomes" id="UP000317944">
    <property type="component" value="Unassembled WGS sequence"/>
</dbReference>
<dbReference type="EMBL" id="SADV01000015">
    <property type="protein sequence ID" value="TQR30096.1"/>
    <property type="molecule type" value="Genomic_DNA"/>
</dbReference>
<comment type="caution">
    <text evidence="1">The sequence shown here is derived from an EMBL/GenBank/DDBJ whole genome shotgun (WGS) entry which is preliminary data.</text>
</comment>
<protein>
    <submittedName>
        <fullName evidence="1">Uncharacterized protein</fullName>
    </submittedName>
</protein>
<evidence type="ECO:0000313" key="2">
    <source>
        <dbReference type="Proteomes" id="UP000317944"/>
    </source>
</evidence>
<dbReference type="OrthoDB" id="2736298at2"/>
<organism evidence="1 2">
    <name type="scientific">Lysinibacillus sphaericus</name>
    <name type="common">Bacillus sphaericus</name>
    <dbReference type="NCBI Taxonomy" id="1421"/>
    <lineage>
        <taxon>Bacteria</taxon>
        <taxon>Bacillati</taxon>
        <taxon>Bacillota</taxon>
        <taxon>Bacilli</taxon>
        <taxon>Bacillales</taxon>
        <taxon>Bacillaceae</taxon>
        <taxon>Lysinibacillus</taxon>
    </lineage>
</organism>
<accession>A0A544UCN5</accession>
<proteinExistence type="predicted"/>
<reference evidence="1 2" key="1">
    <citation type="submission" date="2018-03" db="EMBL/GenBank/DDBJ databases">
        <title>Aerobic endospore-forming bacteria genome sequencing and assembly.</title>
        <authorList>
            <person name="Cavalcante D.A."/>
            <person name="Driks A."/>
            <person name="Putonti C."/>
            <person name="De-Souza M.T."/>
        </authorList>
    </citation>
    <scope>NUCLEOTIDE SEQUENCE [LARGE SCALE GENOMIC DNA]</scope>
    <source>
        <strain evidence="1 2">SDF0037</strain>
    </source>
</reference>
<dbReference type="RefSeq" id="WP_142509780.1">
    <property type="nucleotide sequence ID" value="NZ_SADV01000015.1"/>
</dbReference>
<gene>
    <name evidence="1" type="ORF">C7Y47_16565</name>
</gene>
<name>A0A544UCN5_LYSSH</name>
<sequence length="70" mass="8114">MSKIYWVSIATRTGDESGVEKNVIEKIFAKKSKLKHFLEQEGYCKAAKNQYIKIDDELIYEAAVEKVKMK</sequence>